<dbReference type="PANTHER" id="PTHR43278">
    <property type="entry name" value="NAD(P)H-DEPENDENT FMN-CONTAINING OXIDOREDUCTASE YWQN-RELATED"/>
    <property type="match status" value="1"/>
</dbReference>
<reference evidence="4" key="1">
    <citation type="journal article" date="2020" name="mSystems">
        <title>Genome- and Community-Level Interaction Insights into Carbon Utilization and Element Cycling Functions of Hydrothermarchaeota in Hydrothermal Sediment.</title>
        <authorList>
            <person name="Zhou Z."/>
            <person name="Liu Y."/>
            <person name="Xu W."/>
            <person name="Pan J."/>
            <person name="Luo Z.H."/>
            <person name="Li M."/>
        </authorList>
    </citation>
    <scope>NUCLEOTIDE SEQUENCE [LARGE SCALE GENOMIC DNA]</scope>
    <source>
        <strain evidence="4">SpSt-106</strain>
    </source>
</reference>
<accession>A0A7V5XFG7</accession>
<dbReference type="PANTHER" id="PTHR43278:SF2">
    <property type="entry name" value="IRON-SULFUR FLAVOPROTEIN"/>
    <property type="match status" value="1"/>
</dbReference>
<organism evidence="4">
    <name type="scientific">Thermodesulfobacterium geofontis</name>
    <dbReference type="NCBI Taxonomy" id="1295609"/>
    <lineage>
        <taxon>Bacteria</taxon>
        <taxon>Pseudomonadati</taxon>
        <taxon>Thermodesulfobacteriota</taxon>
        <taxon>Thermodesulfobacteria</taxon>
        <taxon>Thermodesulfobacteriales</taxon>
        <taxon>Thermodesulfobacteriaceae</taxon>
        <taxon>Thermodesulfobacterium</taxon>
    </lineage>
</organism>
<dbReference type="AlphaFoldDB" id="A0A7V5XFG7"/>
<dbReference type="Pfam" id="PF03358">
    <property type="entry name" value="FMN_red"/>
    <property type="match status" value="1"/>
</dbReference>
<dbReference type="GO" id="GO:0016491">
    <property type="term" value="F:oxidoreductase activity"/>
    <property type="evidence" value="ECO:0007669"/>
    <property type="project" value="InterPro"/>
</dbReference>
<dbReference type="EMBL" id="DRWR01000026">
    <property type="protein sequence ID" value="HHQ15484.1"/>
    <property type="molecule type" value="Genomic_DNA"/>
</dbReference>
<evidence type="ECO:0000256" key="1">
    <source>
        <dbReference type="ARBA" id="ARBA00022630"/>
    </source>
</evidence>
<evidence type="ECO:0000313" key="4">
    <source>
        <dbReference type="EMBL" id="HHQ15484.1"/>
    </source>
</evidence>
<keyword evidence="1" id="KW-0285">Flavoprotein</keyword>
<keyword evidence="2" id="KW-0288">FMN</keyword>
<evidence type="ECO:0000256" key="2">
    <source>
        <dbReference type="ARBA" id="ARBA00022643"/>
    </source>
</evidence>
<dbReference type="Gene3D" id="3.40.50.360">
    <property type="match status" value="1"/>
</dbReference>
<feature type="domain" description="NADPH-dependent FMN reductase-like" evidence="3">
    <location>
        <begin position="1"/>
        <end position="132"/>
    </location>
</feature>
<protein>
    <submittedName>
        <fullName evidence="4">Flavodoxin family protein</fullName>
    </submittedName>
</protein>
<dbReference type="InterPro" id="IPR005025">
    <property type="entry name" value="FMN_Rdtase-like_dom"/>
</dbReference>
<comment type="caution">
    <text evidence="4">The sequence shown here is derived from an EMBL/GenBank/DDBJ whole genome shotgun (WGS) entry which is preliminary data.</text>
</comment>
<gene>
    <name evidence="4" type="ORF">ENM15_01505</name>
</gene>
<evidence type="ECO:0000259" key="3">
    <source>
        <dbReference type="Pfam" id="PF03358"/>
    </source>
</evidence>
<proteinExistence type="predicted"/>
<dbReference type="InterPro" id="IPR051796">
    <property type="entry name" value="ISF_SsuE-like"/>
</dbReference>
<sequence length="209" mass="24092">MYLLAIHGSPRKNGNSELLLDYFLKGINQEVISFEKIRLFELKYQPCIECGECETTGECVLEDDFRELYKKIWKADFLVVSTPIFFYSHTSYVQAFFERFQAFWARKYILKLPHPSNKKPKGILLSLGGTRGKKLFEGLVRSFKYVLDTIYGIYLGGLFLRGIDKKGEILNHKEYLELAKDIGSKLSILSEKEIIEAPEKLNLNTSSTP</sequence>
<dbReference type="SUPFAM" id="SSF52218">
    <property type="entry name" value="Flavoproteins"/>
    <property type="match status" value="1"/>
</dbReference>
<dbReference type="InterPro" id="IPR029039">
    <property type="entry name" value="Flavoprotein-like_sf"/>
</dbReference>
<name>A0A7V5XFG7_9BACT</name>